<name>A0ABR4BCE0_9LECA</name>
<feature type="region of interest" description="Disordered" evidence="1">
    <location>
        <begin position="1"/>
        <end position="33"/>
    </location>
</feature>
<dbReference type="EMBL" id="JBHFEH010000011">
    <property type="protein sequence ID" value="KAL2055513.1"/>
    <property type="molecule type" value="Genomic_DNA"/>
</dbReference>
<evidence type="ECO:0000313" key="3">
    <source>
        <dbReference type="Proteomes" id="UP001590951"/>
    </source>
</evidence>
<protein>
    <submittedName>
        <fullName evidence="2">Uncharacterized protein</fullName>
    </submittedName>
</protein>
<feature type="compositionally biased region" description="Polar residues" evidence="1">
    <location>
        <begin position="1"/>
        <end position="24"/>
    </location>
</feature>
<evidence type="ECO:0000256" key="1">
    <source>
        <dbReference type="SAM" id="MobiDB-lite"/>
    </source>
</evidence>
<sequence length="127" mass="13897">MLASHSTTQKPFVSTTSRNSATDSPTPPQDNPTERLLQTIEDMNNKYLNSDSTPDPTYIKPPDKTFTAAGTLLEKLVTAKEGAAFDELKLRAAAYEENCPDPCSAVGQEEQEAGVAQLRVFKYERGT</sequence>
<keyword evidence="3" id="KW-1185">Reference proteome</keyword>
<comment type="caution">
    <text evidence="2">The sequence shown here is derived from an EMBL/GenBank/DDBJ whole genome shotgun (WGS) entry which is preliminary data.</text>
</comment>
<proteinExistence type="predicted"/>
<accession>A0ABR4BCE0</accession>
<gene>
    <name evidence="2" type="ORF">ABVK25_004321</name>
</gene>
<reference evidence="2 3" key="1">
    <citation type="submission" date="2024-09" db="EMBL/GenBank/DDBJ databases">
        <title>Rethinking Asexuality: The Enigmatic Case of Functional Sexual Genes in Lepraria (Stereocaulaceae).</title>
        <authorList>
            <person name="Doellman M."/>
            <person name="Sun Y."/>
            <person name="Barcenas-Pena A."/>
            <person name="Lumbsch H.T."/>
            <person name="Grewe F."/>
        </authorList>
    </citation>
    <scope>NUCLEOTIDE SEQUENCE [LARGE SCALE GENOMIC DNA]</scope>
    <source>
        <strain evidence="2 3">Grewe 0041</strain>
    </source>
</reference>
<evidence type="ECO:0000313" key="2">
    <source>
        <dbReference type="EMBL" id="KAL2055513.1"/>
    </source>
</evidence>
<organism evidence="2 3">
    <name type="scientific">Lepraria finkii</name>
    <dbReference type="NCBI Taxonomy" id="1340010"/>
    <lineage>
        <taxon>Eukaryota</taxon>
        <taxon>Fungi</taxon>
        <taxon>Dikarya</taxon>
        <taxon>Ascomycota</taxon>
        <taxon>Pezizomycotina</taxon>
        <taxon>Lecanoromycetes</taxon>
        <taxon>OSLEUM clade</taxon>
        <taxon>Lecanoromycetidae</taxon>
        <taxon>Lecanorales</taxon>
        <taxon>Lecanorineae</taxon>
        <taxon>Stereocaulaceae</taxon>
        <taxon>Lepraria</taxon>
    </lineage>
</organism>
<dbReference type="Proteomes" id="UP001590951">
    <property type="component" value="Unassembled WGS sequence"/>
</dbReference>